<name>A0ABD1IGK3_SALDI</name>
<dbReference type="AlphaFoldDB" id="A0ABD1IGK3"/>
<dbReference type="Proteomes" id="UP001567538">
    <property type="component" value="Unassembled WGS sequence"/>
</dbReference>
<accession>A0ABD1IGK3</accession>
<proteinExistence type="predicted"/>
<comment type="caution">
    <text evidence="1">The sequence shown here is derived from an EMBL/GenBank/DDBJ whole genome shotgun (WGS) entry which is preliminary data.</text>
</comment>
<organism evidence="1 2">
    <name type="scientific">Salvia divinorum</name>
    <name type="common">Maria pastora</name>
    <name type="synonym">Diviner's sage</name>
    <dbReference type="NCBI Taxonomy" id="28513"/>
    <lineage>
        <taxon>Eukaryota</taxon>
        <taxon>Viridiplantae</taxon>
        <taxon>Streptophyta</taxon>
        <taxon>Embryophyta</taxon>
        <taxon>Tracheophyta</taxon>
        <taxon>Spermatophyta</taxon>
        <taxon>Magnoliopsida</taxon>
        <taxon>eudicotyledons</taxon>
        <taxon>Gunneridae</taxon>
        <taxon>Pentapetalae</taxon>
        <taxon>asterids</taxon>
        <taxon>lamiids</taxon>
        <taxon>Lamiales</taxon>
        <taxon>Lamiaceae</taxon>
        <taxon>Nepetoideae</taxon>
        <taxon>Mentheae</taxon>
        <taxon>Salviinae</taxon>
        <taxon>Salvia</taxon>
        <taxon>Salvia subgen. Calosphace</taxon>
    </lineage>
</organism>
<protein>
    <submittedName>
        <fullName evidence="1">Uncharacterized protein</fullName>
    </submittedName>
</protein>
<dbReference type="EMBL" id="JBEAFC010000002">
    <property type="protein sequence ID" value="KAL1567482.1"/>
    <property type="molecule type" value="Genomic_DNA"/>
</dbReference>
<gene>
    <name evidence="1" type="ORF">AAHA92_02957</name>
</gene>
<evidence type="ECO:0000313" key="2">
    <source>
        <dbReference type="Proteomes" id="UP001567538"/>
    </source>
</evidence>
<reference evidence="1 2" key="1">
    <citation type="submission" date="2024-06" db="EMBL/GenBank/DDBJ databases">
        <title>A chromosome level genome sequence of Diviner's sage (Salvia divinorum).</title>
        <authorList>
            <person name="Ford S.A."/>
            <person name="Ro D.-K."/>
            <person name="Ness R.W."/>
            <person name="Phillips M.A."/>
        </authorList>
    </citation>
    <scope>NUCLEOTIDE SEQUENCE [LARGE SCALE GENOMIC DNA]</scope>
    <source>
        <strain evidence="1">SAF-2024a</strain>
        <tissue evidence="1">Leaf</tissue>
    </source>
</reference>
<evidence type="ECO:0000313" key="1">
    <source>
        <dbReference type="EMBL" id="KAL1567482.1"/>
    </source>
</evidence>
<sequence>MPGESPICRQVAAIITRSRRAVEAGDGLRRAVVRRQAVAPLSRRLPLLEQPPSQKEQLSLGLGCSVLICGWGEV</sequence>
<keyword evidence="2" id="KW-1185">Reference proteome</keyword>